<feature type="transmembrane region" description="Helical" evidence="1">
    <location>
        <begin position="143"/>
        <end position="164"/>
    </location>
</feature>
<evidence type="ECO:0000313" key="3">
    <source>
        <dbReference type="Proteomes" id="UP000310353"/>
    </source>
</evidence>
<keyword evidence="1" id="KW-1133">Transmembrane helix</keyword>
<dbReference type="EMBL" id="NXMA01000007">
    <property type="protein sequence ID" value="TKX32208.1"/>
    <property type="molecule type" value="Genomic_DNA"/>
</dbReference>
<evidence type="ECO:0000256" key="1">
    <source>
        <dbReference type="SAM" id="Phobius"/>
    </source>
</evidence>
<sequence>MNREVFYIAGYDPKSYRFYYDLFRKNLKKYSTRFDIDVDISKVNKNNAFPFFKVDTQNVKIKYHFLTWNDIVKKNWSESYIDALKDCYSFFKIYTITGLFIKFGKESIYQLITGYYPFFYVLFSLIFSLSVGVEAFFLTQNYIHFSFSIILGLLLSFLIFRFLFKFGRKLAVFWIARICAFCATWQDKKKGLMEERIKLFANEVLKNLQQNKDNENYELILIAHSVGTIVCIEVLDFILKQNLEDNVLNKLKILTLGECIPLVSYQKKSHDFREKLEFISKFDLKWYDYTSIIDGACFPQVDFFRTSGVDAKFTPHFLNSKFHTLYEKDEYRKIKRDKNKAHFLYLYSPSIKGGYDFFNFILSSQFLEEKVKI</sequence>
<proteinExistence type="predicted"/>
<keyword evidence="1" id="KW-0812">Transmembrane</keyword>
<comment type="caution">
    <text evidence="2">The sequence shown here is derived from an EMBL/GenBank/DDBJ whole genome shotgun (WGS) entry which is preliminary data.</text>
</comment>
<dbReference type="RefSeq" id="WP_137622305.1">
    <property type="nucleotide sequence ID" value="NZ_NXMA01000007.1"/>
</dbReference>
<dbReference type="Proteomes" id="UP000310353">
    <property type="component" value="Unassembled WGS sequence"/>
</dbReference>
<evidence type="ECO:0000313" key="2">
    <source>
        <dbReference type="EMBL" id="TKX32208.1"/>
    </source>
</evidence>
<protein>
    <submittedName>
        <fullName evidence="2">DUF829 domain-containing protein</fullName>
    </submittedName>
</protein>
<accession>A0A4U7BJQ7</accession>
<feature type="transmembrane region" description="Helical" evidence="1">
    <location>
        <begin position="115"/>
        <end position="137"/>
    </location>
</feature>
<dbReference type="AlphaFoldDB" id="A0A4U7BJQ7"/>
<gene>
    <name evidence="2" type="ORF">CQA76_04785</name>
</gene>
<name>A0A4U7BJQ7_9BACT</name>
<keyword evidence="1" id="KW-0472">Membrane</keyword>
<reference evidence="2 3" key="1">
    <citation type="submission" date="2018-05" db="EMBL/GenBank/DDBJ databases">
        <title>Novel Campyloabacter and Helicobacter Species and Strains.</title>
        <authorList>
            <person name="Mannion A.J."/>
            <person name="Shen Z."/>
            <person name="Fox J.G."/>
        </authorList>
    </citation>
    <scope>NUCLEOTIDE SEQUENCE [LARGE SCALE GENOMIC DNA]</scope>
    <source>
        <strain evidence="3">MIT17-670</strain>
    </source>
</reference>
<organism evidence="2 3">
    <name type="scientific">Campylobacter aviculae</name>
    <dbReference type="NCBI Taxonomy" id="2510190"/>
    <lineage>
        <taxon>Bacteria</taxon>
        <taxon>Pseudomonadati</taxon>
        <taxon>Campylobacterota</taxon>
        <taxon>Epsilonproteobacteria</taxon>
        <taxon>Campylobacterales</taxon>
        <taxon>Campylobacteraceae</taxon>
        <taxon>Campylobacter</taxon>
    </lineage>
</organism>
<keyword evidence="3" id="KW-1185">Reference proteome</keyword>
<dbReference type="OrthoDB" id="5597362at2"/>